<dbReference type="InterPro" id="IPR036291">
    <property type="entry name" value="NAD(P)-bd_dom_sf"/>
</dbReference>
<dbReference type="PROSITE" id="PS00061">
    <property type="entry name" value="ADH_SHORT"/>
    <property type="match status" value="1"/>
</dbReference>
<comment type="similarity">
    <text evidence="1">Belongs to the short-chain dehydrogenases/reductases (SDR) family.</text>
</comment>
<protein>
    <submittedName>
        <fullName evidence="2">NAD(P)-dependent dehydrogenase (Short-subunit alcohol dehydrogenase family)</fullName>
    </submittedName>
</protein>
<dbReference type="EMBL" id="QRDW01000010">
    <property type="protein sequence ID" value="RED46138.1"/>
    <property type="molecule type" value="Genomic_DNA"/>
</dbReference>
<sequence>MTKDQQAALRVVVSAAADGIGRAIAEAFLRKGAQVAIFDLSEAAVTEFRKQHPEALAEVVDVTDEPAVSAFFTRVLDRMGGIDVLVNNAGIAGPSGYLEDMALADWRGCLEVGVDGMFLCLKYALPVMKQAGAGAIINLASTAGTWGYPMRTPYAAAKWAVVGLTKSLAGEVGMDGIRVNAICPGAVAGDRMDRVIAAEAKATGRSEGTIRDGYESAVSMGCFVEKDDIANMALFLADPASRYVSGQIIAVDGNTERVR</sequence>
<dbReference type="Gene3D" id="3.40.50.720">
    <property type="entry name" value="NAD(P)-binding Rossmann-like Domain"/>
    <property type="match status" value="1"/>
</dbReference>
<evidence type="ECO:0000313" key="3">
    <source>
        <dbReference type="Proteomes" id="UP000256845"/>
    </source>
</evidence>
<dbReference type="FunFam" id="3.40.50.720:FF:000084">
    <property type="entry name" value="Short-chain dehydrogenase reductase"/>
    <property type="match status" value="1"/>
</dbReference>
<gene>
    <name evidence="2" type="ORF">DFP90_11047</name>
</gene>
<dbReference type="SUPFAM" id="SSF51735">
    <property type="entry name" value="NAD(P)-binding Rossmann-fold domains"/>
    <property type="match status" value="1"/>
</dbReference>
<accession>A0A3D9H9H5</accession>
<dbReference type="PANTHER" id="PTHR42760">
    <property type="entry name" value="SHORT-CHAIN DEHYDROGENASES/REDUCTASES FAMILY MEMBER"/>
    <property type="match status" value="1"/>
</dbReference>
<dbReference type="Proteomes" id="UP000256845">
    <property type="component" value="Unassembled WGS sequence"/>
</dbReference>
<dbReference type="CDD" id="cd05233">
    <property type="entry name" value="SDR_c"/>
    <property type="match status" value="1"/>
</dbReference>
<organism evidence="2 3">
    <name type="scientific">Aestuariispira insulae</name>
    <dbReference type="NCBI Taxonomy" id="1461337"/>
    <lineage>
        <taxon>Bacteria</taxon>
        <taxon>Pseudomonadati</taxon>
        <taxon>Pseudomonadota</taxon>
        <taxon>Alphaproteobacteria</taxon>
        <taxon>Rhodospirillales</taxon>
        <taxon>Kiloniellaceae</taxon>
        <taxon>Aestuariispira</taxon>
    </lineage>
</organism>
<dbReference type="PRINTS" id="PR00081">
    <property type="entry name" value="GDHRDH"/>
</dbReference>
<reference evidence="2 3" key="1">
    <citation type="submission" date="2018-07" db="EMBL/GenBank/DDBJ databases">
        <title>Genomic Encyclopedia of Type Strains, Phase III (KMG-III): the genomes of soil and plant-associated and newly described type strains.</title>
        <authorList>
            <person name="Whitman W."/>
        </authorList>
    </citation>
    <scope>NUCLEOTIDE SEQUENCE [LARGE SCALE GENOMIC DNA]</scope>
    <source>
        <strain evidence="2 3">CECT 8488</strain>
    </source>
</reference>
<evidence type="ECO:0000256" key="1">
    <source>
        <dbReference type="ARBA" id="ARBA00006484"/>
    </source>
</evidence>
<dbReference type="NCBIfam" id="NF009466">
    <property type="entry name" value="PRK12826.1-2"/>
    <property type="match status" value="1"/>
</dbReference>
<dbReference type="RefSeq" id="WP_115938081.1">
    <property type="nucleotide sequence ID" value="NZ_QRDW01000010.1"/>
</dbReference>
<dbReference type="PRINTS" id="PR00080">
    <property type="entry name" value="SDRFAMILY"/>
</dbReference>
<dbReference type="Pfam" id="PF13561">
    <property type="entry name" value="adh_short_C2"/>
    <property type="match status" value="1"/>
</dbReference>
<dbReference type="GO" id="GO:0016616">
    <property type="term" value="F:oxidoreductase activity, acting on the CH-OH group of donors, NAD or NADP as acceptor"/>
    <property type="evidence" value="ECO:0007669"/>
    <property type="project" value="TreeGrafter"/>
</dbReference>
<evidence type="ECO:0000313" key="2">
    <source>
        <dbReference type="EMBL" id="RED46138.1"/>
    </source>
</evidence>
<keyword evidence="3" id="KW-1185">Reference proteome</keyword>
<comment type="caution">
    <text evidence="2">The sequence shown here is derived from an EMBL/GenBank/DDBJ whole genome shotgun (WGS) entry which is preliminary data.</text>
</comment>
<dbReference type="InterPro" id="IPR002347">
    <property type="entry name" value="SDR_fam"/>
</dbReference>
<dbReference type="PANTHER" id="PTHR42760:SF40">
    <property type="entry name" value="3-OXOACYL-[ACYL-CARRIER-PROTEIN] REDUCTASE, CHLOROPLASTIC"/>
    <property type="match status" value="1"/>
</dbReference>
<dbReference type="GO" id="GO:0030497">
    <property type="term" value="P:fatty acid elongation"/>
    <property type="evidence" value="ECO:0007669"/>
    <property type="project" value="TreeGrafter"/>
</dbReference>
<dbReference type="AlphaFoldDB" id="A0A3D9H9H5"/>
<proteinExistence type="inferred from homology"/>
<name>A0A3D9H9H5_9PROT</name>
<dbReference type="InterPro" id="IPR020904">
    <property type="entry name" value="Sc_DH/Rdtase_CS"/>
</dbReference>
<dbReference type="OrthoDB" id="9804774at2"/>